<evidence type="ECO:0000313" key="3">
    <source>
        <dbReference type="Proteomes" id="UP001557470"/>
    </source>
</evidence>
<reference evidence="2 3" key="1">
    <citation type="submission" date="2024-06" db="EMBL/GenBank/DDBJ databases">
        <authorList>
            <person name="Pan Q."/>
            <person name="Wen M."/>
            <person name="Jouanno E."/>
            <person name="Zahm M."/>
            <person name="Klopp C."/>
            <person name="Cabau C."/>
            <person name="Louis A."/>
            <person name="Berthelot C."/>
            <person name="Parey E."/>
            <person name="Roest Crollius H."/>
            <person name="Montfort J."/>
            <person name="Robinson-Rechavi M."/>
            <person name="Bouchez O."/>
            <person name="Lampietro C."/>
            <person name="Lopez Roques C."/>
            <person name="Donnadieu C."/>
            <person name="Postlethwait J."/>
            <person name="Bobe J."/>
            <person name="Verreycken H."/>
            <person name="Guiguen Y."/>
        </authorList>
    </citation>
    <scope>NUCLEOTIDE SEQUENCE [LARGE SCALE GENOMIC DNA]</scope>
    <source>
        <strain evidence="2">Up_M1</strain>
        <tissue evidence="2">Testis</tissue>
    </source>
</reference>
<dbReference type="Proteomes" id="UP001557470">
    <property type="component" value="Unassembled WGS sequence"/>
</dbReference>
<feature type="region of interest" description="Disordered" evidence="1">
    <location>
        <begin position="37"/>
        <end position="76"/>
    </location>
</feature>
<proteinExistence type="predicted"/>
<name>A0ABD0XI36_UMBPY</name>
<dbReference type="EMBL" id="JAGEUA010000001">
    <property type="protein sequence ID" value="KAL1021113.1"/>
    <property type="molecule type" value="Genomic_DNA"/>
</dbReference>
<accession>A0ABD0XI36</accession>
<sequence>MLLKSVSENGTWKIKVSQSWEEVAGSRKMERRLEEKLRISQKDKKQRLGRNVHKGRRRGRAQDSWPRGMCGPVSGA</sequence>
<organism evidence="2 3">
    <name type="scientific">Umbra pygmaea</name>
    <name type="common">Eastern mudminnow</name>
    <dbReference type="NCBI Taxonomy" id="75934"/>
    <lineage>
        <taxon>Eukaryota</taxon>
        <taxon>Metazoa</taxon>
        <taxon>Chordata</taxon>
        <taxon>Craniata</taxon>
        <taxon>Vertebrata</taxon>
        <taxon>Euteleostomi</taxon>
        <taxon>Actinopterygii</taxon>
        <taxon>Neopterygii</taxon>
        <taxon>Teleostei</taxon>
        <taxon>Protacanthopterygii</taxon>
        <taxon>Esociformes</taxon>
        <taxon>Umbridae</taxon>
        <taxon>Umbra</taxon>
    </lineage>
</organism>
<protein>
    <submittedName>
        <fullName evidence="2">Uncharacterized protein</fullName>
    </submittedName>
</protein>
<dbReference type="AlphaFoldDB" id="A0ABD0XI36"/>
<evidence type="ECO:0000313" key="2">
    <source>
        <dbReference type="EMBL" id="KAL1021113.1"/>
    </source>
</evidence>
<keyword evidence="3" id="KW-1185">Reference proteome</keyword>
<comment type="caution">
    <text evidence="2">The sequence shown here is derived from an EMBL/GenBank/DDBJ whole genome shotgun (WGS) entry which is preliminary data.</text>
</comment>
<evidence type="ECO:0000256" key="1">
    <source>
        <dbReference type="SAM" id="MobiDB-lite"/>
    </source>
</evidence>
<gene>
    <name evidence="2" type="ORF">UPYG_G00008990</name>
</gene>
<feature type="compositionally biased region" description="Basic residues" evidence="1">
    <location>
        <begin position="44"/>
        <end position="59"/>
    </location>
</feature>